<evidence type="ECO:0000313" key="2">
    <source>
        <dbReference type="Proteomes" id="UP000092462"/>
    </source>
</evidence>
<dbReference type="EnsemblMetazoa" id="PPAI003506-RA">
    <property type="protein sequence ID" value="PPAI003506-PA"/>
    <property type="gene ID" value="PPAI003506"/>
</dbReference>
<accession>A0A1B0D7I3</accession>
<evidence type="ECO:0000313" key="1">
    <source>
        <dbReference type="EnsemblMetazoa" id="PPAI003506-PA"/>
    </source>
</evidence>
<dbReference type="VEuPathDB" id="VectorBase:PPAI003506"/>
<sequence length="66" mass="7615">MIMGVIKGTKAHDKDAIFLLISHCNLVGFVFYLSFQMCRDAARLHLVFVVPLYLNFDDLLKKNIAW</sequence>
<dbReference type="Proteomes" id="UP000092462">
    <property type="component" value="Unassembled WGS sequence"/>
</dbReference>
<organism evidence="1 2">
    <name type="scientific">Phlebotomus papatasi</name>
    <name type="common">Sandfly</name>
    <dbReference type="NCBI Taxonomy" id="29031"/>
    <lineage>
        <taxon>Eukaryota</taxon>
        <taxon>Metazoa</taxon>
        <taxon>Ecdysozoa</taxon>
        <taxon>Arthropoda</taxon>
        <taxon>Hexapoda</taxon>
        <taxon>Insecta</taxon>
        <taxon>Pterygota</taxon>
        <taxon>Neoptera</taxon>
        <taxon>Endopterygota</taxon>
        <taxon>Diptera</taxon>
        <taxon>Nematocera</taxon>
        <taxon>Psychodoidea</taxon>
        <taxon>Psychodidae</taxon>
        <taxon>Phlebotomus</taxon>
        <taxon>Phlebotomus</taxon>
    </lineage>
</organism>
<dbReference type="EMBL" id="AJVK01026929">
    <property type="status" value="NOT_ANNOTATED_CDS"/>
    <property type="molecule type" value="Genomic_DNA"/>
</dbReference>
<dbReference type="AlphaFoldDB" id="A0A1B0D7I3"/>
<reference evidence="1" key="1">
    <citation type="submission" date="2022-08" db="UniProtKB">
        <authorList>
            <consortium name="EnsemblMetazoa"/>
        </authorList>
    </citation>
    <scope>IDENTIFICATION</scope>
    <source>
        <strain evidence="1">Israel</strain>
    </source>
</reference>
<proteinExistence type="predicted"/>
<name>A0A1B0D7I3_PHLPP</name>
<keyword evidence="2" id="KW-1185">Reference proteome</keyword>
<protein>
    <submittedName>
        <fullName evidence="1">Uncharacterized protein</fullName>
    </submittedName>
</protein>